<dbReference type="SUPFAM" id="SSF100950">
    <property type="entry name" value="NagB/RpiA/CoA transferase-like"/>
    <property type="match status" value="1"/>
</dbReference>
<dbReference type="Pfam" id="PF01812">
    <property type="entry name" value="5-FTHF_cyc-lig"/>
    <property type="match status" value="1"/>
</dbReference>
<dbReference type="GeneID" id="64189058"/>
<dbReference type="EMBL" id="JASNVP010000008">
    <property type="protein sequence ID" value="MDK4326622.1"/>
    <property type="molecule type" value="Genomic_DNA"/>
</dbReference>
<dbReference type="GO" id="GO:0005524">
    <property type="term" value="F:ATP binding"/>
    <property type="evidence" value="ECO:0007669"/>
    <property type="project" value="UniProtKB-KW"/>
</dbReference>
<dbReference type="PIRSF" id="PIRSF006806">
    <property type="entry name" value="FTHF_cligase"/>
    <property type="match status" value="1"/>
</dbReference>
<evidence type="ECO:0000256" key="6">
    <source>
        <dbReference type="SAM" id="MobiDB-lite"/>
    </source>
</evidence>
<keyword evidence="7" id="KW-0436">Ligase</keyword>
<dbReference type="EC" id="6.3.3.2" evidence="5"/>
<dbReference type="InterPro" id="IPR024185">
    <property type="entry name" value="FTHF_cligase-like_sf"/>
</dbReference>
<dbReference type="GO" id="GO:0046872">
    <property type="term" value="F:metal ion binding"/>
    <property type="evidence" value="ECO:0007669"/>
    <property type="project" value="UniProtKB-KW"/>
</dbReference>
<dbReference type="InterPro" id="IPR002698">
    <property type="entry name" value="FTHF_cligase"/>
</dbReference>
<evidence type="ECO:0000256" key="1">
    <source>
        <dbReference type="ARBA" id="ARBA00010638"/>
    </source>
</evidence>
<evidence type="ECO:0000256" key="5">
    <source>
        <dbReference type="RuleBase" id="RU361279"/>
    </source>
</evidence>
<feature type="binding site" evidence="4">
    <location>
        <position position="103"/>
    </location>
    <ligand>
        <name>substrate</name>
    </ligand>
</feature>
<keyword evidence="5" id="KW-0479">Metal-binding</keyword>
<proteinExistence type="inferred from homology"/>
<sequence length="252" mass="27429">MSSSRSSSRSSMSSARCSRSSGTDETTNSTCTDDKVNFSGNLSEAKAALRSHHVKARRRACRDAESWRAKNSQVAEYTAQYVRSLRREGQPLRIAAYVPLADEPGAGFLLETLETDVDELWLPICMPDARLHWSRYAGPDSLHIPNPRLPVSEPVGPGIASADCLPRLDLVIVPALAIARDGYRLGKGAGFYDRAIAEARSYVSSQTESAASSMPELLGLVFASEVCDSVPHNHRDCAVDKIMTEMGVRNLS</sequence>
<dbReference type="AlphaFoldDB" id="A0AAP4BUI7"/>
<dbReference type="PANTHER" id="PTHR23407">
    <property type="entry name" value="ATPASE INHIBITOR/5-FORMYLTETRAHYDROFOLATE CYCLO-LIGASE"/>
    <property type="match status" value="1"/>
</dbReference>
<dbReference type="Proteomes" id="UP001226160">
    <property type="component" value="Unassembled WGS sequence"/>
</dbReference>
<keyword evidence="2 4" id="KW-0547">Nucleotide-binding</keyword>
<feature type="region of interest" description="Disordered" evidence="6">
    <location>
        <begin position="1"/>
        <end position="32"/>
    </location>
</feature>
<feature type="binding site" evidence="4">
    <location>
        <begin position="184"/>
        <end position="192"/>
    </location>
    <ligand>
        <name>ATP</name>
        <dbReference type="ChEBI" id="CHEBI:30616"/>
    </ligand>
</feature>
<name>A0AAP4BUI7_9CORY</name>
<evidence type="ECO:0000256" key="3">
    <source>
        <dbReference type="ARBA" id="ARBA00022840"/>
    </source>
</evidence>
<dbReference type="InterPro" id="IPR037171">
    <property type="entry name" value="NagB/RpiA_transferase-like"/>
</dbReference>
<gene>
    <name evidence="7" type="ORF">QPX54_08925</name>
</gene>
<keyword evidence="5" id="KW-0460">Magnesium</keyword>
<dbReference type="GO" id="GO:0030272">
    <property type="term" value="F:5-formyltetrahydrofolate cyclo-ligase activity"/>
    <property type="evidence" value="ECO:0007669"/>
    <property type="project" value="UniProtKB-EC"/>
</dbReference>
<dbReference type="RefSeq" id="WP_081604970.1">
    <property type="nucleotide sequence ID" value="NZ_CP068160.1"/>
</dbReference>
<accession>A0AAP4BUI7</accession>
<evidence type="ECO:0000256" key="2">
    <source>
        <dbReference type="ARBA" id="ARBA00022741"/>
    </source>
</evidence>
<comment type="similarity">
    <text evidence="1 5">Belongs to the 5-formyltetrahydrofolate cyclo-ligase family.</text>
</comment>
<evidence type="ECO:0000256" key="4">
    <source>
        <dbReference type="PIRSR" id="PIRSR006806-1"/>
    </source>
</evidence>
<evidence type="ECO:0000313" key="7">
    <source>
        <dbReference type="EMBL" id="MDK4326622.1"/>
    </source>
</evidence>
<dbReference type="PANTHER" id="PTHR23407:SF1">
    <property type="entry name" value="5-FORMYLTETRAHYDROFOLATE CYCLO-LIGASE"/>
    <property type="match status" value="1"/>
</dbReference>
<feature type="compositionally biased region" description="Low complexity" evidence="6">
    <location>
        <begin position="1"/>
        <end position="21"/>
    </location>
</feature>
<dbReference type="NCBIfam" id="TIGR02727">
    <property type="entry name" value="MTHFS_bact"/>
    <property type="match status" value="1"/>
</dbReference>
<reference evidence="7" key="1">
    <citation type="submission" date="2023-05" db="EMBL/GenBank/DDBJ databases">
        <title>Metabolic capabilities are highly conserved among human nasal-associated Corynebacterium species in pangenomic analyses.</title>
        <authorList>
            <person name="Tran T.H."/>
            <person name="Roberts A.Q."/>
            <person name="Escapa I.F."/>
            <person name="Gao W."/>
            <person name="Conlan S."/>
            <person name="Kong H."/>
            <person name="Segre J.A."/>
            <person name="Kelly M.S."/>
            <person name="Lemon K.P."/>
        </authorList>
    </citation>
    <scope>NUCLEOTIDE SEQUENCE</scope>
    <source>
        <strain evidence="7">KPL2654</strain>
    </source>
</reference>
<comment type="caution">
    <text evidence="7">The sequence shown here is derived from an EMBL/GenBank/DDBJ whole genome shotgun (WGS) entry which is preliminary data.</text>
</comment>
<feature type="binding site" evidence="4">
    <location>
        <begin position="46"/>
        <end position="50"/>
    </location>
    <ligand>
        <name>ATP</name>
        <dbReference type="ChEBI" id="CHEBI:30616"/>
    </ligand>
</feature>
<protein>
    <recommendedName>
        <fullName evidence="5">5-formyltetrahydrofolate cyclo-ligase</fullName>
        <ecNumber evidence="5">6.3.3.2</ecNumber>
    </recommendedName>
</protein>
<evidence type="ECO:0000313" key="8">
    <source>
        <dbReference type="Proteomes" id="UP001226160"/>
    </source>
</evidence>
<feature type="binding site" evidence="4">
    <location>
        <position position="98"/>
    </location>
    <ligand>
        <name>substrate</name>
    </ligand>
</feature>
<dbReference type="GO" id="GO:0009396">
    <property type="term" value="P:folic acid-containing compound biosynthetic process"/>
    <property type="evidence" value="ECO:0007669"/>
    <property type="project" value="TreeGrafter"/>
</dbReference>
<dbReference type="GO" id="GO:0035999">
    <property type="term" value="P:tetrahydrofolate interconversion"/>
    <property type="evidence" value="ECO:0007669"/>
    <property type="project" value="TreeGrafter"/>
</dbReference>
<comment type="catalytic activity">
    <reaction evidence="5">
        <text>(6S)-5-formyl-5,6,7,8-tetrahydrofolate + ATP = (6R)-5,10-methenyltetrahydrofolate + ADP + phosphate</text>
        <dbReference type="Rhea" id="RHEA:10488"/>
        <dbReference type="ChEBI" id="CHEBI:30616"/>
        <dbReference type="ChEBI" id="CHEBI:43474"/>
        <dbReference type="ChEBI" id="CHEBI:57455"/>
        <dbReference type="ChEBI" id="CHEBI:57457"/>
        <dbReference type="ChEBI" id="CHEBI:456216"/>
        <dbReference type="EC" id="6.3.3.2"/>
    </reaction>
</comment>
<comment type="cofactor">
    <cofactor evidence="5">
        <name>Mg(2+)</name>
        <dbReference type="ChEBI" id="CHEBI:18420"/>
    </cofactor>
</comment>
<keyword evidence="3 4" id="KW-0067">ATP-binding</keyword>
<organism evidence="7 8">
    <name type="scientific">Corynebacterium propinquum</name>
    <dbReference type="NCBI Taxonomy" id="43769"/>
    <lineage>
        <taxon>Bacteria</taxon>
        <taxon>Bacillati</taxon>
        <taxon>Actinomycetota</taxon>
        <taxon>Actinomycetes</taxon>
        <taxon>Mycobacteriales</taxon>
        <taxon>Corynebacteriaceae</taxon>
        <taxon>Corynebacterium</taxon>
    </lineage>
</organism>
<dbReference type="Gene3D" id="3.40.50.10420">
    <property type="entry name" value="NagB/RpiA/CoA transferase-like"/>
    <property type="match status" value="1"/>
</dbReference>